<dbReference type="InterPro" id="IPR019197">
    <property type="entry name" value="Biotin-prot_ligase_N"/>
</dbReference>
<reference evidence="3" key="1">
    <citation type="submission" date="2022-06" db="EMBL/GenBank/DDBJ databases">
        <title>Draft genome sequence of Streptomyces sp. RB6PN25 isolated from peat swamp forest in Thailand.</title>
        <authorList>
            <person name="Duangmal K."/>
            <person name="Klaysubun C."/>
        </authorList>
    </citation>
    <scope>NUCLEOTIDE SEQUENCE</scope>
    <source>
        <strain evidence="3">RB6PN25</strain>
    </source>
</reference>
<name>A0ABT1Q214_9ACTN</name>
<proteinExistence type="predicted"/>
<feature type="signal peptide" evidence="1">
    <location>
        <begin position="1"/>
        <end position="21"/>
    </location>
</feature>
<dbReference type="Proteomes" id="UP001057702">
    <property type="component" value="Unassembled WGS sequence"/>
</dbReference>
<keyword evidence="4" id="KW-1185">Reference proteome</keyword>
<dbReference type="RefSeq" id="WP_255923008.1">
    <property type="nucleotide sequence ID" value="NZ_JANFNG010000028.1"/>
</dbReference>
<dbReference type="Pfam" id="PF09825">
    <property type="entry name" value="BPL_N"/>
    <property type="match status" value="1"/>
</dbReference>
<sequence>MERRHLLTRVLPLTAAALVQAACSDNQRPGPLALVYRGPAACDGCAESAAALLTSSPSRFQVKYCGPQEKLPLSADTLATAHLYVQPGGGNDLHKAWRSVRKFGDPLREWLHNGGRYLGICMGAYLAGREPGWGLLPGDTAEYVGSQGATVSSPSDTVVSVRWRGKPRHMYFQDGPYFVLNKGAKATVLATYDNGVPAAVVAPYGAGQVGVVGPHPEADASWYAEYNLKNPDGIHFDLGYDLVKTVMS</sequence>
<gene>
    <name evidence="3" type="ORF">NGB36_26145</name>
</gene>
<dbReference type="SUPFAM" id="SSF52317">
    <property type="entry name" value="Class I glutamine amidotransferase-like"/>
    <property type="match status" value="1"/>
</dbReference>
<feature type="domain" description="Biotin-protein ligase N-terminal" evidence="2">
    <location>
        <begin position="34"/>
        <end position="129"/>
    </location>
</feature>
<dbReference type="Gene3D" id="3.40.50.880">
    <property type="match status" value="1"/>
</dbReference>
<evidence type="ECO:0000313" key="3">
    <source>
        <dbReference type="EMBL" id="MCQ4083973.1"/>
    </source>
</evidence>
<evidence type="ECO:0000313" key="4">
    <source>
        <dbReference type="Proteomes" id="UP001057702"/>
    </source>
</evidence>
<keyword evidence="1" id="KW-0732">Signal</keyword>
<protein>
    <recommendedName>
        <fullName evidence="2">Biotin-protein ligase N-terminal domain-containing protein</fullName>
    </recommendedName>
</protein>
<organism evidence="3 4">
    <name type="scientific">Streptomyces humicola</name>
    <dbReference type="NCBI Taxonomy" id="2953240"/>
    <lineage>
        <taxon>Bacteria</taxon>
        <taxon>Bacillati</taxon>
        <taxon>Actinomycetota</taxon>
        <taxon>Actinomycetes</taxon>
        <taxon>Kitasatosporales</taxon>
        <taxon>Streptomycetaceae</taxon>
        <taxon>Streptomyces</taxon>
    </lineage>
</organism>
<accession>A0ABT1Q214</accession>
<evidence type="ECO:0000259" key="2">
    <source>
        <dbReference type="Pfam" id="PF09825"/>
    </source>
</evidence>
<feature type="chain" id="PRO_5047214912" description="Biotin-protein ligase N-terminal domain-containing protein" evidence="1">
    <location>
        <begin position="22"/>
        <end position="248"/>
    </location>
</feature>
<comment type="caution">
    <text evidence="3">The sequence shown here is derived from an EMBL/GenBank/DDBJ whole genome shotgun (WGS) entry which is preliminary data.</text>
</comment>
<evidence type="ECO:0000256" key="1">
    <source>
        <dbReference type="SAM" id="SignalP"/>
    </source>
</evidence>
<dbReference type="EMBL" id="JANFNG010000028">
    <property type="protein sequence ID" value="MCQ4083973.1"/>
    <property type="molecule type" value="Genomic_DNA"/>
</dbReference>
<dbReference type="InterPro" id="IPR029062">
    <property type="entry name" value="Class_I_gatase-like"/>
</dbReference>